<proteinExistence type="predicted"/>
<keyword evidence="4" id="KW-1185">Reference proteome</keyword>
<dbReference type="EMBL" id="RDQH01000330">
    <property type="protein sequence ID" value="RXI02320.1"/>
    <property type="molecule type" value="Genomic_DNA"/>
</dbReference>
<evidence type="ECO:0000259" key="2">
    <source>
        <dbReference type="Pfam" id="PF26130"/>
    </source>
</evidence>
<accession>A0A498K2C7</accession>
<sequence>MLGLNNKLFTIKMFHGGQLSEDFYVGGKMDFFDYCDKDFMSLLEVGNMVEELGYGNIFISYQYRIPGMEIQNGLKPLMTDSDVINMCKFVPNHTVIDVYIEKITPEECVPQEMKFMKSFESVAQSMVVIEELDGDDDDQCNLIEERPVQVNRGKGKLAIEYLVNSLGGECNVPSQYVTQVVEEVPDERGDRVVSDEVVGKGVPDERVADERVEDERVADEGVEDE</sequence>
<feature type="domain" description="PB1-like" evidence="2">
    <location>
        <begin position="7"/>
        <end position="101"/>
    </location>
</feature>
<evidence type="ECO:0000313" key="3">
    <source>
        <dbReference type="EMBL" id="RXI02320.1"/>
    </source>
</evidence>
<reference evidence="3 4" key="1">
    <citation type="submission" date="2018-10" db="EMBL/GenBank/DDBJ databases">
        <title>A high-quality apple genome assembly.</title>
        <authorList>
            <person name="Hu J."/>
        </authorList>
    </citation>
    <scope>NUCLEOTIDE SEQUENCE [LARGE SCALE GENOMIC DNA]</scope>
    <source>
        <strain evidence="4">cv. HFTH1</strain>
        <tissue evidence="3">Young leaf</tissue>
    </source>
</reference>
<name>A0A498K2C7_MALDO</name>
<feature type="compositionally biased region" description="Basic and acidic residues" evidence="1">
    <location>
        <begin position="187"/>
        <end position="219"/>
    </location>
</feature>
<dbReference type="InterPro" id="IPR058594">
    <property type="entry name" value="PB1-like_dom_pln"/>
</dbReference>
<feature type="region of interest" description="Disordered" evidence="1">
    <location>
        <begin position="187"/>
        <end position="225"/>
    </location>
</feature>
<dbReference type="AlphaFoldDB" id="A0A498K2C7"/>
<dbReference type="Proteomes" id="UP000290289">
    <property type="component" value="Chromosome 4"/>
</dbReference>
<evidence type="ECO:0000256" key="1">
    <source>
        <dbReference type="SAM" id="MobiDB-lite"/>
    </source>
</evidence>
<organism evidence="3 4">
    <name type="scientific">Malus domestica</name>
    <name type="common">Apple</name>
    <name type="synonym">Pyrus malus</name>
    <dbReference type="NCBI Taxonomy" id="3750"/>
    <lineage>
        <taxon>Eukaryota</taxon>
        <taxon>Viridiplantae</taxon>
        <taxon>Streptophyta</taxon>
        <taxon>Embryophyta</taxon>
        <taxon>Tracheophyta</taxon>
        <taxon>Spermatophyta</taxon>
        <taxon>Magnoliopsida</taxon>
        <taxon>eudicotyledons</taxon>
        <taxon>Gunneridae</taxon>
        <taxon>Pentapetalae</taxon>
        <taxon>rosids</taxon>
        <taxon>fabids</taxon>
        <taxon>Rosales</taxon>
        <taxon>Rosaceae</taxon>
        <taxon>Amygdaloideae</taxon>
        <taxon>Maleae</taxon>
        <taxon>Malus</taxon>
    </lineage>
</organism>
<evidence type="ECO:0000313" key="4">
    <source>
        <dbReference type="Proteomes" id="UP000290289"/>
    </source>
</evidence>
<protein>
    <recommendedName>
        <fullName evidence="2">PB1-like domain-containing protein</fullName>
    </recommendedName>
</protein>
<comment type="caution">
    <text evidence="3">The sequence shown here is derived from an EMBL/GenBank/DDBJ whole genome shotgun (WGS) entry which is preliminary data.</text>
</comment>
<gene>
    <name evidence="3" type="ORF">DVH24_026850</name>
</gene>
<dbReference type="Pfam" id="PF26130">
    <property type="entry name" value="PB1-like"/>
    <property type="match status" value="1"/>
</dbReference>